<keyword evidence="2" id="KW-0413">Isomerase</keyword>
<evidence type="ECO:0000313" key="4">
    <source>
        <dbReference type="Proteomes" id="UP000263014"/>
    </source>
</evidence>
<name>A0A374PET1_9FIRM</name>
<dbReference type="Proteomes" id="UP000263014">
    <property type="component" value="Unassembled WGS sequence"/>
</dbReference>
<reference evidence="3 4" key="1">
    <citation type="submission" date="2018-08" db="EMBL/GenBank/DDBJ databases">
        <title>A genome reference for cultivated species of the human gut microbiota.</title>
        <authorList>
            <person name="Zou Y."/>
            <person name="Xue W."/>
            <person name="Luo G."/>
        </authorList>
    </citation>
    <scope>NUCLEOTIDE SEQUENCE [LARGE SCALE GENOMIC DNA]</scope>
    <source>
        <strain evidence="3 4">TM09-12</strain>
    </source>
</reference>
<evidence type="ECO:0000256" key="2">
    <source>
        <dbReference type="ARBA" id="ARBA00023235"/>
    </source>
</evidence>
<comment type="caution">
    <text evidence="3">The sequence shown here is derived from an EMBL/GenBank/DDBJ whole genome shotgun (WGS) entry which is preliminary data.</text>
</comment>
<evidence type="ECO:0000256" key="1">
    <source>
        <dbReference type="ARBA" id="ARBA00007847"/>
    </source>
</evidence>
<dbReference type="Pfam" id="PF01177">
    <property type="entry name" value="Asp_Glu_race"/>
    <property type="match status" value="1"/>
</dbReference>
<proteinExistence type="inferred from homology"/>
<dbReference type="InterPro" id="IPR018187">
    <property type="entry name" value="Asp/Glu_racemase_AS_1"/>
</dbReference>
<dbReference type="PROSITE" id="PS00923">
    <property type="entry name" value="ASP_GLU_RACEMASE_1"/>
    <property type="match status" value="1"/>
</dbReference>
<dbReference type="InterPro" id="IPR001920">
    <property type="entry name" value="Asp/Glu_race"/>
</dbReference>
<dbReference type="AlphaFoldDB" id="A0A374PET1"/>
<comment type="similarity">
    <text evidence="1">Belongs to the aspartate/glutamate racemases family.</text>
</comment>
<accession>A0A374PET1</accession>
<dbReference type="NCBIfam" id="TIGR00035">
    <property type="entry name" value="asp_race"/>
    <property type="match status" value="1"/>
</dbReference>
<dbReference type="InterPro" id="IPR015942">
    <property type="entry name" value="Asp/Glu/hydantoin_racemase"/>
</dbReference>
<dbReference type="RefSeq" id="WP_117630103.1">
    <property type="nucleotide sequence ID" value="NZ_QSON01000001.1"/>
</dbReference>
<dbReference type="GO" id="GO:0047661">
    <property type="term" value="F:amino-acid racemase activity"/>
    <property type="evidence" value="ECO:0007669"/>
    <property type="project" value="InterPro"/>
</dbReference>
<protein>
    <submittedName>
        <fullName evidence="3">Aspartate/glutamate racemase family protein</fullName>
    </submittedName>
</protein>
<sequence length="245" mass="27063">MKTIGLIGGMSWESTVTYYQVINEAVKERLGGLHSARCVLYSVDFQEIEECQAAGEWERSGEILGEAAKSLQKAGADFIVICTNTMHKVAPQIQSKIDIPILHIAEAAALRLKAENMDRVGLLGTKYTMTQDFYKGKLAEYGVEVLIPEAAEIETVNRVIYEELCRGIVSETSKEAYLTIIAHLKERGAQGVILGCTEIGLLVKDGDTEVPLFDTALIHAEKAAEFSVLGNADEDERYWTKETRC</sequence>
<gene>
    <name evidence="3" type="ORF">DXD79_03825</name>
</gene>
<dbReference type="EMBL" id="QSON01000001">
    <property type="protein sequence ID" value="RGJ08525.1"/>
    <property type="molecule type" value="Genomic_DNA"/>
</dbReference>
<dbReference type="SUPFAM" id="SSF53681">
    <property type="entry name" value="Aspartate/glutamate racemase"/>
    <property type="match status" value="2"/>
</dbReference>
<dbReference type="InterPro" id="IPR004380">
    <property type="entry name" value="Asp_race"/>
</dbReference>
<dbReference type="Gene3D" id="3.40.50.1860">
    <property type="match status" value="2"/>
</dbReference>
<dbReference type="PANTHER" id="PTHR21198:SF7">
    <property type="entry name" value="ASPARTATE-GLUTAMATE RACEMASE FAMILY"/>
    <property type="match status" value="1"/>
</dbReference>
<dbReference type="PANTHER" id="PTHR21198">
    <property type="entry name" value="GLUTAMATE RACEMASE"/>
    <property type="match status" value="1"/>
</dbReference>
<organism evidence="3 4">
    <name type="scientific">Hungatella hathewayi</name>
    <dbReference type="NCBI Taxonomy" id="154046"/>
    <lineage>
        <taxon>Bacteria</taxon>
        <taxon>Bacillati</taxon>
        <taxon>Bacillota</taxon>
        <taxon>Clostridia</taxon>
        <taxon>Lachnospirales</taxon>
        <taxon>Lachnospiraceae</taxon>
        <taxon>Hungatella</taxon>
    </lineage>
</organism>
<evidence type="ECO:0000313" key="3">
    <source>
        <dbReference type="EMBL" id="RGJ08525.1"/>
    </source>
</evidence>